<dbReference type="KEGG" id="fro:AALO17_22180"/>
<name>A0A140DXH5_9FIRM</name>
<dbReference type="AlphaFoldDB" id="A0A140DXH5"/>
<evidence type="ECO:0008006" key="4">
    <source>
        <dbReference type="Google" id="ProtNLM"/>
    </source>
</evidence>
<proteinExistence type="predicted"/>
<keyword evidence="3" id="KW-1185">Reference proteome</keyword>
<evidence type="ECO:0000313" key="3">
    <source>
        <dbReference type="Proteomes" id="UP000069771"/>
    </source>
</evidence>
<dbReference type="STRING" id="1702221.AALO17_22180"/>
<reference evidence="2 3" key="1">
    <citation type="journal article" date="2016" name="Gut Pathog.">
        <title>Whole genome sequencing of "Faecalibaculum rodentium" ALO17, isolated from C57BL/6J laboratory mouse feces.</title>
        <authorList>
            <person name="Lim S."/>
            <person name="Chang D.H."/>
            <person name="Ahn S."/>
            <person name="Kim B.C."/>
        </authorList>
    </citation>
    <scope>NUCLEOTIDE SEQUENCE [LARGE SCALE GENOMIC DNA]</scope>
    <source>
        <strain evidence="2 3">Alo17</strain>
    </source>
</reference>
<organism evidence="2 3">
    <name type="scientific">Faecalibaculum rodentium</name>
    <dbReference type="NCBI Taxonomy" id="1702221"/>
    <lineage>
        <taxon>Bacteria</taxon>
        <taxon>Bacillati</taxon>
        <taxon>Bacillota</taxon>
        <taxon>Erysipelotrichia</taxon>
        <taxon>Erysipelotrichales</taxon>
        <taxon>Erysipelotrichaceae</taxon>
        <taxon>Faecalibaculum</taxon>
    </lineage>
</organism>
<feature type="region of interest" description="Disordered" evidence="1">
    <location>
        <begin position="1"/>
        <end position="21"/>
    </location>
</feature>
<evidence type="ECO:0000256" key="1">
    <source>
        <dbReference type="SAM" id="MobiDB-lite"/>
    </source>
</evidence>
<accession>A0A140DXH5</accession>
<dbReference type="RefSeq" id="WP_067558894.1">
    <property type="nucleotide sequence ID" value="NZ_CAOMXS010000011.1"/>
</dbReference>
<dbReference type="Pfam" id="PF12784">
    <property type="entry name" value="PDDEXK_2"/>
    <property type="match status" value="1"/>
</dbReference>
<dbReference type="EMBL" id="CP011391">
    <property type="protein sequence ID" value="AMK55352.1"/>
    <property type="molecule type" value="Genomic_DNA"/>
</dbReference>
<dbReference type="GeneID" id="78478787"/>
<protein>
    <recommendedName>
        <fullName evidence="4">Rpn family recombination-promoting nuclease/putative transposase</fullName>
    </recommendedName>
</protein>
<sequence length="303" mass="34865">MDEKQSRKDTETAGWLDADGNFTQRLQEQRERPDWPWYHTLYPDLDPVRDKTKFTVLNYRLIDDLFARVALKDIPAVQLILRIILKMPGLRVISVKVQELLENGVNRSLWLDVLAQDDTGRRFNVEVQNGKEEFSPRRMRHHAAMMDATLLEKGGDWQKLPDTYVIFIIDKDYPGSGLPLYEYEVLPRGHDVKMDFGLHFLVVNGEWRGEDALGWLMADMHESNPMKMHYPVLARRCLDLKTDDKEVVQMCDAVQKLVDESKEEIAINLLKEKAAPELVSKATGLSMERVLELQASLGEGSAD</sequence>
<dbReference type="OrthoDB" id="1655751at2"/>
<evidence type="ECO:0000313" key="2">
    <source>
        <dbReference type="EMBL" id="AMK55352.1"/>
    </source>
</evidence>
<gene>
    <name evidence="2" type="ORF">AALO17_22180</name>
</gene>
<feature type="compositionally biased region" description="Basic and acidic residues" evidence="1">
    <location>
        <begin position="1"/>
        <end position="11"/>
    </location>
</feature>
<dbReference type="Proteomes" id="UP000069771">
    <property type="component" value="Chromosome"/>
</dbReference>